<dbReference type="CDD" id="cd11660">
    <property type="entry name" value="SANT_TRF"/>
    <property type="match status" value="1"/>
</dbReference>
<comment type="subcellular location">
    <subcellularLocation>
        <location evidence="1">Nucleus</location>
    </subcellularLocation>
</comment>
<evidence type="ECO:0000256" key="4">
    <source>
        <dbReference type="ARBA" id="ARBA00022833"/>
    </source>
</evidence>
<dbReference type="Gene3D" id="1.10.10.60">
    <property type="entry name" value="Homeodomain-like"/>
    <property type="match status" value="1"/>
</dbReference>
<reference evidence="9" key="1">
    <citation type="submission" date="2020-03" db="EMBL/GenBank/DDBJ databases">
        <title>A high-quality chromosome-level genome assembly of a woody plant with both climbing and erect habits, Rhamnella rubrinervis.</title>
        <authorList>
            <person name="Lu Z."/>
            <person name="Yang Y."/>
            <person name="Zhu X."/>
            <person name="Sun Y."/>
        </authorList>
    </citation>
    <scope>NUCLEOTIDE SEQUENCE</scope>
    <source>
        <strain evidence="9">BYM</strain>
        <tissue evidence="9">Leaf</tissue>
    </source>
</reference>
<feature type="compositionally biased region" description="Basic and acidic residues" evidence="6">
    <location>
        <begin position="326"/>
        <end position="335"/>
    </location>
</feature>
<dbReference type="InterPro" id="IPR017930">
    <property type="entry name" value="Myb_dom"/>
</dbReference>
<feature type="compositionally biased region" description="Acidic residues" evidence="6">
    <location>
        <begin position="448"/>
        <end position="459"/>
    </location>
</feature>
<feature type="compositionally biased region" description="Basic and acidic residues" evidence="6">
    <location>
        <begin position="342"/>
        <end position="357"/>
    </location>
</feature>
<feature type="compositionally biased region" description="Basic residues" evidence="6">
    <location>
        <begin position="377"/>
        <end position="392"/>
    </location>
</feature>
<evidence type="ECO:0000256" key="2">
    <source>
        <dbReference type="ARBA" id="ARBA00022723"/>
    </source>
</evidence>
<accession>A0A8K0H3N5</accession>
<dbReference type="PANTHER" id="PTHR47863:SF5">
    <property type="entry name" value="HOMEODOMAIN-LIKE PROTEIN WITH RING_FYVE_PHD-TYPE ZINC FINGER DOMAIN-CONTAINING PROTEIN-RELATED"/>
    <property type="match status" value="1"/>
</dbReference>
<keyword evidence="3" id="KW-0863">Zinc-finger</keyword>
<dbReference type="EMBL" id="VOIH02000006">
    <property type="protein sequence ID" value="KAF3445152.1"/>
    <property type="molecule type" value="Genomic_DNA"/>
</dbReference>
<dbReference type="InterPro" id="IPR013083">
    <property type="entry name" value="Znf_RING/FYVE/PHD"/>
</dbReference>
<feature type="compositionally biased region" description="Basic residues" evidence="6">
    <location>
        <begin position="1"/>
        <end position="16"/>
    </location>
</feature>
<feature type="region of interest" description="Disordered" evidence="6">
    <location>
        <begin position="300"/>
        <end position="512"/>
    </location>
</feature>
<dbReference type="Gene3D" id="3.30.40.10">
    <property type="entry name" value="Zinc/RING finger domain, C3HC4 (zinc finger)"/>
    <property type="match status" value="1"/>
</dbReference>
<dbReference type="SUPFAM" id="SSF57903">
    <property type="entry name" value="FYVE/PHD zinc finger"/>
    <property type="match status" value="1"/>
</dbReference>
<evidence type="ECO:0000259" key="7">
    <source>
        <dbReference type="PROSITE" id="PS50090"/>
    </source>
</evidence>
<organism evidence="9 10">
    <name type="scientific">Rhamnella rubrinervis</name>
    <dbReference type="NCBI Taxonomy" id="2594499"/>
    <lineage>
        <taxon>Eukaryota</taxon>
        <taxon>Viridiplantae</taxon>
        <taxon>Streptophyta</taxon>
        <taxon>Embryophyta</taxon>
        <taxon>Tracheophyta</taxon>
        <taxon>Spermatophyta</taxon>
        <taxon>Magnoliopsida</taxon>
        <taxon>eudicotyledons</taxon>
        <taxon>Gunneridae</taxon>
        <taxon>Pentapetalae</taxon>
        <taxon>rosids</taxon>
        <taxon>fabids</taxon>
        <taxon>Rosales</taxon>
        <taxon>Rhamnaceae</taxon>
        <taxon>rhamnoid group</taxon>
        <taxon>Rhamneae</taxon>
        <taxon>Rhamnella</taxon>
    </lineage>
</organism>
<feature type="region of interest" description="Disordered" evidence="6">
    <location>
        <begin position="1"/>
        <end position="44"/>
    </location>
</feature>
<dbReference type="InterPro" id="IPR009057">
    <property type="entry name" value="Homeodomain-like_sf"/>
</dbReference>
<dbReference type="PROSITE" id="PS51294">
    <property type="entry name" value="HTH_MYB"/>
    <property type="match status" value="1"/>
</dbReference>
<comment type="caution">
    <text evidence="9">The sequence shown here is derived from an EMBL/GenBank/DDBJ whole genome shotgun (WGS) entry which is preliminary data.</text>
</comment>
<dbReference type="GO" id="GO:0005634">
    <property type="term" value="C:nucleus"/>
    <property type="evidence" value="ECO:0007669"/>
    <property type="project" value="UniProtKB-SubCell"/>
</dbReference>
<dbReference type="PANTHER" id="PTHR47863">
    <property type="entry name" value="RING/FYVE/PHD ZINC FINGER SUPERFAMILY PROTEIN"/>
    <property type="match status" value="1"/>
</dbReference>
<evidence type="ECO:0000313" key="10">
    <source>
        <dbReference type="Proteomes" id="UP000796880"/>
    </source>
</evidence>
<evidence type="ECO:0000313" key="9">
    <source>
        <dbReference type="EMBL" id="KAF3445152.1"/>
    </source>
</evidence>
<dbReference type="Pfam" id="PF00249">
    <property type="entry name" value="Myb_DNA-binding"/>
    <property type="match status" value="1"/>
</dbReference>
<evidence type="ECO:0000256" key="1">
    <source>
        <dbReference type="ARBA" id="ARBA00004123"/>
    </source>
</evidence>
<sequence>MRRKTQRRMVRPRHSLSPRPPKAFKPTARALPQLSTQDKADEQTDSMNTIVPETASDGYGDDNGGVGTYSIHERVQNQCGWKDSQDSMELDSFDRETCIGCNSRDGQVLVCSESGCPVAMHEKCMGCKPMFDEGIFYCPYCTYKRALVLTRKLKRKAMAARKALSNFIDSSKLGGNKDNQKGVRFEKNGTNISGDAGVQNVCIHEKGINGSQFVIMEEDQGNEKEQLQVGCQEQYRIVAENEVHLNASIANSTDNVGCRVEGITKRVESLQDSVTKDKSDMACASETHQMEVLGNEAVGGLEDSRPAEDSQHERIVENHEEEEPSDTSHVEKETALDGVINESKEGDDNGTRSSDENEVREEDEEQVKTGALDGPPKAKRRSHILHKRRVKPKAQNTRSSEENVGREDEEEQLNTGALDEPAKAKERSHVVHKEHVKQTAQSSRSLEESEGREEDEEQENTGALDEPANANERSLVVHKRRVKQRAKKIVRTGNVDSPRRASPRFDSPRRASPRLKKLFHQSTNTVEKLNVKVSASKKSRDSGKQLMDINLPDSKRKRFTWTAEEEDKLKEGVEKFSTTVNKNIPWRKILEFGSGVFNGTRTPADLKDKWRNLTPKEASPTKRR</sequence>
<dbReference type="SMART" id="SM00717">
    <property type="entry name" value="SANT"/>
    <property type="match status" value="1"/>
</dbReference>
<keyword evidence="2" id="KW-0479">Metal-binding</keyword>
<evidence type="ECO:0000256" key="6">
    <source>
        <dbReference type="SAM" id="MobiDB-lite"/>
    </source>
</evidence>
<feature type="region of interest" description="Disordered" evidence="6">
    <location>
        <begin position="600"/>
        <end position="624"/>
    </location>
</feature>
<dbReference type="GO" id="GO:0008270">
    <property type="term" value="F:zinc ion binding"/>
    <property type="evidence" value="ECO:0007669"/>
    <property type="project" value="UniProtKB-KW"/>
</dbReference>
<evidence type="ECO:0000256" key="5">
    <source>
        <dbReference type="ARBA" id="ARBA00023242"/>
    </source>
</evidence>
<evidence type="ECO:0000259" key="8">
    <source>
        <dbReference type="PROSITE" id="PS51294"/>
    </source>
</evidence>
<dbReference type="InterPro" id="IPR001965">
    <property type="entry name" value="Znf_PHD"/>
</dbReference>
<proteinExistence type="predicted"/>
<name>A0A8K0H3N5_9ROSA</name>
<dbReference type="AlphaFoldDB" id="A0A8K0H3N5"/>
<evidence type="ECO:0000256" key="3">
    <source>
        <dbReference type="ARBA" id="ARBA00022771"/>
    </source>
</evidence>
<dbReference type="InterPro" id="IPR011011">
    <property type="entry name" value="Znf_FYVE_PHD"/>
</dbReference>
<feature type="domain" description="HTH myb-type" evidence="8">
    <location>
        <begin position="553"/>
        <end position="618"/>
    </location>
</feature>
<feature type="compositionally biased region" description="Basic and acidic residues" evidence="6">
    <location>
        <begin position="420"/>
        <end position="437"/>
    </location>
</feature>
<dbReference type="Proteomes" id="UP000796880">
    <property type="component" value="Unassembled WGS sequence"/>
</dbReference>
<dbReference type="SUPFAM" id="SSF46689">
    <property type="entry name" value="Homeodomain-like"/>
    <property type="match status" value="1"/>
</dbReference>
<dbReference type="CDD" id="cd15489">
    <property type="entry name" value="PHD_SF"/>
    <property type="match status" value="1"/>
</dbReference>
<keyword evidence="4" id="KW-0862">Zinc</keyword>
<dbReference type="PROSITE" id="PS50090">
    <property type="entry name" value="MYB_LIKE"/>
    <property type="match status" value="1"/>
</dbReference>
<protein>
    <recommendedName>
        <fullName evidence="11">Myb-like domain-containing protein</fullName>
    </recommendedName>
</protein>
<feature type="compositionally biased region" description="Basic residues" evidence="6">
    <location>
        <begin position="476"/>
        <end position="490"/>
    </location>
</feature>
<dbReference type="OrthoDB" id="608866at2759"/>
<keyword evidence="5" id="KW-0539">Nucleus</keyword>
<dbReference type="SMART" id="SM00249">
    <property type="entry name" value="PHD"/>
    <property type="match status" value="1"/>
</dbReference>
<feature type="domain" description="Myb-like" evidence="7">
    <location>
        <begin position="553"/>
        <end position="614"/>
    </location>
</feature>
<dbReference type="InterPro" id="IPR001005">
    <property type="entry name" value="SANT/Myb"/>
</dbReference>
<keyword evidence="10" id="KW-1185">Reference proteome</keyword>
<feature type="compositionally biased region" description="Basic and acidic residues" evidence="6">
    <location>
        <begin position="302"/>
        <end position="318"/>
    </location>
</feature>
<evidence type="ECO:0008006" key="11">
    <source>
        <dbReference type="Google" id="ProtNLM"/>
    </source>
</evidence>
<gene>
    <name evidence="9" type="ORF">FNV43_RR14845</name>
</gene>